<sequence>MITFVYFLILVLMLLLMSMFDAIVFDRTFIEGVQTIYPFELGTRRTIVSVWMIIGFLTAMFLDYRIKKKDKQQPSINK</sequence>
<feature type="transmembrane region" description="Helical" evidence="1">
    <location>
        <begin position="46"/>
        <end position="64"/>
    </location>
</feature>
<evidence type="ECO:0000256" key="1">
    <source>
        <dbReference type="SAM" id="Phobius"/>
    </source>
</evidence>
<dbReference type="RefSeq" id="WP_273845631.1">
    <property type="nucleotide sequence ID" value="NZ_JAQQWT010000014.1"/>
</dbReference>
<accession>A0ABV6NG25</accession>
<evidence type="ECO:0000313" key="2">
    <source>
        <dbReference type="EMBL" id="MFC0559727.1"/>
    </source>
</evidence>
<gene>
    <name evidence="2" type="ORF">ACFFH4_11780</name>
</gene>
<keyword evidence="1" id="KW-1133">Transmembrane helix</keyword>
<name>A0ABV6NG25_9BACI</name>
<proteinExistence type="predicted"/>
<keyword evidence="3" id="KW-1185">Reference proteome</keyword>
<organism evidence="2 3">
    <name type="scientific">Halalkalibacter alkalisediminis</name>
    <dbReference type="NCBI Taxonomy" id="935616"/>
    <lineage>
        <taxon>Bacteria</taxon>
        <taxon>Bacillati</taxon>
        <taxon>Bacillota</taxon>
        <taxon>Bacilli</taxon>
        <taxon>Bacillales</taxon>
        <taxon>Bacillaceae</taxon>
        <taxon>Halalkalibacter</taxon>
    </lineage>
</organism>
<evidence type="ECO:0000313" key="3">
    <source>
        <dbReference type="Proteomes" id="UP001589833"/>
    </source>
</evidence>
<comment type="caution">
    <text evidence="2">The sequence shown here is derived from an EMBL/GenBank/DDBJ whole genome shotgun (WGS) entry which is preliminary data.</text>
</comment>
<protein>
    <submittedName>
        <fullName evidence="2">Uncharacterized protein</fullName>
    </submittedName>
</protein>
<reference evidence="2 3" key="1">
    <citation type="submission" date="2024-09" db="EMBL/GenBank/DDBJ databases">
        <authorList>
            <person name="Sun Q."/>
            <person name="Mori K."/>
        </authorList>
    </citation>
    <scope>NUCLEOTIDE SEQUENCE [LARGE SCALE GENOMIC DNA]</scope>
    <source>
        <strain evidence="2 3">NCAIM B.02301</strain>
    </source>
</reference>
<dbReference type="Proteomes" id="UP001589833">
    <property type="component" value="Unassembled WGS sequence"/>
</dbReference>
<keyword evidence="1" id="KW-0812">Transmembrane</keyword>
<keyword evidence="1" id="KW-0472">Membrane</keyword>
<dbReference type="EMBL" id="JBHLTR010000016">
    <property type="protein sequence ID" value="MFC0559727.1"/>
    <property type="molecule type" value="Genomic_DNA"/>
</dbReference>